<evidence type="ECO:0000259" key="12">
    <source>
        <dbReference type="Pfam" id="PF04577"/>
    </source>
</evidence>
<dbReference type="OrthoDB" id="529273at2759"/>
<protein>
    <recommendedName>
        <fullName evidence="7">EGF domain-specific O-linked N-acetylglucosamine transferase</fullName>
        <ecNumber evidence="1">2.4.1.255</ecNumber>
    </recommendedName>
    <alternativeName>
        <fullName evidence="8">Extracellular O-linked N-acetylglucosamine transferase</fullName>
    </alternativeName>
</protein>
<comment type="catalytic activity">
    <reaction evidence="10">
        <text>L-threonyl-[protein] + UDP-N-acetyl-alpha-D-glucosamine = 3-O-(N-acetyl-beta-D-glucosaminyl)-L-threonyl-[protein] + UDP + H(+)</text>
        <dbReference type="Rhea" id="RHEA:48908"/>
        <dbReference type="Rhea" id="RHEA-COMP:11060"/>
        <dbReference type="Rhea" id="RHEA-COMP:12252"/>
        <dbReference type="ChEBI" id="CHEBI:15378"/>
        <dbReference type="ChEBI" id="CHEBI:30013"/>
        <dbReference type="ChEBI" id="CHEBI:57705"/>
        <dbReference type="ChEBI" id="CHEBI:58223"/>
        <dbReference type="ChEBI" id="CHEBI:90840"/>
        <dbReference type="EC" id="2.4.1.255"/>
    </reaction>
</comment>
<evidence type="ECO:0000256" key="6">
    <source>
        <dbReference type="ARBA" id="ARBA00023180"/>
    </source>
</evidence>
<dbReference type="InterPro" id="IPR049625">
    <property type="entry name" value="Glyco_transf_61_cat"/>
</dbReference>
<evidence type="ECO:0000256" key="7">
    <source>
        <dbReference type="ARBA" id="ARBA00040944"/>
    </source>
</evidence>
<dbReference type="GO" id="GO:0097363">
    <property type="term" value="F:protein O-acetylglucosaminyltransferase activity"/>
    <property type="evidence" value="ECO:0007669"/>
    <property type="project" value="UniProtKB-EC"/>
</dbReference>
<dbReference type="RefSeq" id="XP_045951717.1">
    <property type="nucleotide sequence ID" value="XM_046101063.1"/>
</dbReference>
<evidence type="ECO:0000256" key="11">
    <source>
        <dbReference type="SAM" id="MobiDB-lite"/>
    </source>
</evidence>
<dbReference type="AlphaFoldDB" id="A0A9P8RFR8"/>
<feature type="domain" description="Glycosyltransferase 61 catalytic" evidence="12">
    <location>
        <begin position="423"/>
        <end position="497"/>
    </location>
</feature>
<evidence type="ECO:0000256" key="2">
    <source>
        <dbReference type="ARBA" id="ARBA00022676"/>
    </source>
</evidence>
<evidence type="ECO:0000256" key="4">
    <source>
        <dbReference type="ARBA" id="ARBA00022729"/>
    </source>
</evidence>
<evidence type="ECO:0000256" key="5">
    <source>
        <dbReference type="ARBA" id="ARBA00022824"/>
    </source>
</evidence>
<comment type="catalytic activity">
    <reaction evidence="9">
        <text>L-seryl-[protein] + UDP-N-acetyl-alpha-D-glucosamine = 3-O-(N-acetyl-beta-D-glucosaminyl)-L-seryl-[protein] + UDP + H(+)</text>
        <dbReference type="Rhea" id="RHEA:48904"/>
        <dbReference type="Rhea" id="RHEA-COMP:9863"/>
        <dbReference type="Rhea" id="RHEA-COMP:12251"/>
        <dbReference type="ChEBI" id="CHEBI:15378"/>
        <dbReference type="ChEBI" id="CHEBI:29999"/>
        <dbReference type="ChEBI" id="CHEBI:57705"/>
        <dbReference type="ChEBI" id="CHEBI:58223"/>
        <dbReference type="ChEBI" id="CHEBI:90838"/>
        <dbReference type="EC" id="2.4.1.255"/>
    </reaction>
</comment>
<dbReference type="GeneID" id="70129955"/>
<keyword evidence="5" id="KW-0256">Endoplasmic reticulum</keyword>
<dbReference type="Proteomes" id="UP000758603">
    <property type="component" value="Unassembled WGS sequence"/>
</dbReference>
<dbReference type="InterPro" id="IPR007657">
    <property type="entry name" value="Glycosyltransferase_61"/>
</dbReference>
<evidence type="ECO:0000256" key="10">
    <source>
        <dbReference type="ARBA" id="ARBA00049432"/>
    </source>
</evidence>
<evidence type="ECO:0000256" key="8">
    <source>
        <dbReference type="ARBA" id="ARBA00042574"/>
    </source>
</evidence>
<reference evidence="13" key="1">
    <citation type="journal article" date="2021" name="Nat. Commun.">
        <title>Genetic determinants of endophytism in the Arabidopsis root mycobiome.</title>
        <authorList>
            <person name="Mesny F."/>
            <person name="Miyauchi S."/>
            <person name="Thiergart T."/>
            <person name="Pickel B."/>
            <person name="Atanasova L."/>
            <person name="Karlsson M."/>
            <person name="Huettel B."/>
            <person name="Barry K.W."/>
            <person name="Haridas S."/>
            <person name="Chen C."/>
            <person name="Bauer D."/>
            <person name="Andreopoulos W."/>
            <person name="Pangilinan J."/>
            <person name="LaButti K."/>
            <person name="Riley R."/>
            <person name="Lipzen A."/>
            <person name="Clum A."/>
            <person name="Drula E."/>
            <person name="Henrissat B."/>
            <person name="Kohler A."/>
            <person name="Grigoriev I.V."/>
            <person name="Martin F.M."/>
            <person name="Hacquard S."/>
        </authorList>
    </citation>
    <scope>NUCLEOTIDE SEQUENCE</scope>
    <source>
        <strain evidence="13">MPI-SDFR-AT-0073</strain>
    </source>
</reference>
<name>A0A9P8RFR8_9PEZI</name>
<keyword evidence="4" id="KW-0732">Signal</keyword>
<keyword evidence="6" id="KW-0325">Glycoprotein</keyword>
<proteinExistence type="predicted"/>
<evidence type="ECO:0000256" key="3">
    <source>
        <dbReference type="ARBA" id="ARBA00022679"/>
    </source>
</evidence>
<feature type="compositionally biased region" description="Polar residues" evidence="11">
    <location>
        <begin position="64"/>
        <end position="74"/>
    </location>
</feature>
<comment type="caution">
    <text evidence="13">The sequence shown here is derived from an EMBL/GenBank/DDBJ whole genome shotgun (WGS) entry which is preliminary data.</text>
</comment>
<sequence>MAILWGRLAVMKSIHIALSAIIILLILARVNQLRHQPETAGGFLISGSYTSAGRKQPTIEATDVAQSPIKQQATASNNNSPSSPAAVYDEVVNNFLVISTEVPYVITTTIYATVTESATTTVQAAAPSAAPVSYQPLPLPEEYAYQSTQSDFCIDRFTTKYFDVLRDGKADYCGKDASASSLTCFHTPSDLHNDGHVDSFCIGQDVQVDEHSKQFIFDCPPPKTEPAVRLTSLHSYWYGTGPYHILQEYVHINTRDAQNTIASSNIGNETVEPNARNFTILLKREGDANIFHSLHEIMSLSYTMDVLRTTRDPNTGKAFFKFPEDLQGTQIVVLDDHPEGPYWDLWQLFSSTPLIRFHDFVEQNRGRPLGNIIIPLAGASNPVWHDNWEQQGCVNVVRRTFVKRVLDFYGIHDDRSDLPPKQLTMTIVDRKQTRRLFNLGALVNATRRAHPDVKVQVVDWAGLQFRKQIEIARGTDILVGIHGAGMTQGMFMKEGRGAMVEIMPDTGINCFHAMAMERNLRYYRAHGKIAETKDDWHNEDVVMDQDKFLLLMDHAVKSLYNRPGRFRDLYMDKVEPAASKGQVNRP</sequence>
<evidence type="ECO:0000313" key="14">
    <source>
        <dbReference type="Proteomes" id="UP000758603"/>
    </source>
</evidence>
<feature type="region of interest" description="Disordered" evidence="11">
    <location>
        <begin position="56"/>
        <end position="83"/>
    </location>
</feature>
<keyword evidence="2" id="KW-0328">Glycosyltransferase</keyword>
<gene>
    <name evidence="13" type="ORF">BKA67DRAFT_542175</name>
</gene>
<dbReference type="PANTHER" id="PTHR20961:SF148">
    <property type="entry name" value="EGF DOMAIN-SPECIFIC O-LINKED N-ACETYLGLUCOSAMINE TRANSFERASE"/>
    <property type="match status" value="1"/>
</dbReference>
<evidence type="ECO:0000313" key="13">
    <source>
        <dbReference type="EMBL" id="KAH6645203.1"/>
    </source>
</evidence>
<evidence type="ECO:0000256" key="9">
    <source>
        <dbReference type="ARBA" id="ARBA00048317"/>
    </source>
</evidence>
<dbReference type="Pfam" id="PF04577">
    <property type="entry name" value="Glyco_transf_61"/>
    <property type="match status" value="1"/>
</dbReference>
<evidence type="ECO:0000256" key="1">
    <source>
        <dbReference type="ARBA" id="ARBA00011970"/>
    </source>
</evidence>
<keyword evidence="14" id="KW-1185">Reference proteome</keyword>
<accession>A0A9P8RFR8</accession>
<dbReference type="EMBL" id="JAGPXC010000012">
    <property type="protein sequence ID" value="KAH6645203.1"/>
    <property type="molecule type" value="Genomic_DNA"/>
</dbReference>
<dbReference type="PANTHER" id="PTHR20961">
    <property type="entry name" value="GLYCOSYLTRANSFERASE"/>
    <property type="match status" value="1"/>
</dbReference>
<organism evidence="13 14">
    <name type="scientific">Truncatella angustata</name>
    <dbReference type="NCBI Taxonomy" id="152316"/>
    <lineage>
        <taxon>Eukaryota</taxon>
        <taxon>Fungi</taxon>
        <taxon>Dikarya</taxon>
        <taxon>Ascomycota</taxon>
        <taxon>Pezizomycotina</taxon>
        <taxon>Sordariomycetes</taxon>
        <taxon>Xylariomycetidae</taxon>
        <taxon>Amphisphaeriales</taxon>
        <taxon>Sporocadaceae</taxon>
        <taxon>Truncatella</taxon>
    </lineage>
</organism>
<dbReference type="EC" id="2.4.1.255" evidence="1"/>
<keyword evidence="3" id="KW-0808">Transferase</keyword>